<feature type="compositionally biased region" description="Pro residues" evidence="1">
    <location>
        <begin position="208"/>
        <end position="218"/>
    </location>
</feature>
<feature type="compositionally biased region" description="Polar residues" evidence="1">
    <location>
        <begin position="71"/>
        <end position="87"/>
    </location>
</feature>
<feature type="region of interest" description="Disordered" evidence="1">
    <location>
        <begin position="198"/>
        <end position="228"/>
    </location>
</feature>
<feature type="compositionally biased region" description="Polar residues" evidence="1">
    <location>
        <begin position="160"/>
        <end position="185"/>
    </location>
</feature>
<proteinExistence type="predicted"/>
<dbReference type="EMBL" id="JAUEPN010000003">
    <property type="protein sequence ID" value="KAK3297765.1"/>
    <property type="molecule type" value="Genomic_DNA"/>
</dbReference>
<evidence type="ECO:0000256" key="1">
    <source>
        <dbReference type="SAM" id="MobiDB-lite"/>
    </source>
</evidence>
<evidence type="ECO:0000313" key="3">
    <source>
        <dbReference type="EMBL" id="KAK3297765.1"/>
    </source>
</evidence>
<gene>
    <name evidence="3" type="ORF">B0H64DRAFT_473829</name>
</gene>
<accession>A0AAE0HJP6</accession>
<dbReference type="RefSeq" id="XP_062661279.1">
    <property type="nucleotide sequence ID" value="XM_062808015.1"/>
</dbReference>
<feature type="compositionally biased region" description="Basic and acidic residues" evidence="1">
    <location>
        <begin position="105"/>
        <end position="118"/>
    </location>
</feature>
<feature type="compositionally biased region" description="Polar residues" evidence="1">
    <location>
        <begin position="133"/>
        <end position="145"/>
    </location>
</feature>
<keyword evidence="2" id="KW-0812">Transmembrane</keyword>
<feature type="compositionally biased region" description="Basic and acidic residues" evidence="1">
    <location>
        <begin position="47"/>
        <end position="60"/>
    </location>
</feature>
<reference evidence="3" key="1">
    <citation type="journal article" date="2023" name="Mol. Phylogenet. Evol.">
        <title>Genome-scale phylogeny and comparative genomics of the fungal order Sordariales.</title>
        <authorList>
            <person name="Hensen N."/>
            <person name="Bonometti L."/>
            <person name="Westerberg I."/>
            <person name="Brannstrom I.O."/>
            <person name="Guillou S."/>
            <person name="Cros-Aarteil S."/>
            <person name="Calhoun S."/>
            <person name="Haridas S."/>
            <person name="Kuo A."/>
            <person name="Mondo S."/>
            <person name="Pangilinan J."/>
            <person name="Riley R."/>
            <person name="LaButti K."/>
            <person name="Andreopoulos B."/>
            <person name="Lipzen A."/>
            <person name="Chen C."/>
            <person name="Yan M."/>
            <person name="Daum C."/>
            <person name="Ng V."/>
            <person name="Clum A."/>
            <person name="Steindorff A."/>
            <person name="Ohm R.A."/>
            <person name="Martin F."/>
            <person name="Silar P."/>
            <person name="Natvig D.O."/>
            <person name="Lalanne C."/>
            <person name="Gautier V."/>
            <person name="Ament-Velasquez S.L."/>
            <person name="Kruys A."/>
            <person name="Hutchinson M.I."/>
            <person name="Powell A.J."/>
            <person name="Barry K."/>
            <person name="Miller A.N."/>
            <person name="Grigoriev I.V."/>
            <person name="Debuchy R."/>
            <person name="Gladieux P."/>
            <person name="Hiltunen Thoren M."/>
            <person name="Johannesson H."/>
        </authorList>
    </citation>
    <scope>NUCLEOTIDE SEQUENCE</scope>
    <source>
        <strain evidence="3">CBS 168.71</strain>
    </source>
</reference>
<keyword evidence="2" id="KW-0472">Membrane</keyword>
<feature type="region of interest" description="Disordered" evidence="1">
    <location>
        <begin position="313"/>
        <end position="338"/>
    </location>
</feature>
<dbReference type="AlphaFoldDB" id="A0AAE0HJP6"/>
<comment type="caution">
    <text evidence="3">The sequence shown here is derived from an EMBL/GenBank/DDBJ whole genome shotgun (WGS) entry which is preliminary data.</text>
</comment>
<feature type="transmembrane region" description="Helical" evidence="2">
    <location>
        <begin position="285"/>
        <end position="307"/>
    </location>
</feature>
<name>A0AAE0HJP6_9PEZI</name>
<feature type="region of interest" description="Disordered" evidence="1">
    <location>
        <begin position="824"/>
        <end position="849"/>
    </location>
</feature>
<dbReference type="GeneID" id="87844963"/>
<keyword evidence="4" id="KW-1185">Reference proteome</keyword>
<feature type="region of interest" description="Disordered" evidence="1">
    <location>
        <begin position="47"/>
        <end position="185"/>
    </location>
</feature>
<dbReference type="Proteomes" id="UP001278766">
    <property type="component" value="Unassembled WGS sequence"/>
</dbReference>
<organism evidence="3 4">
    <name type="scientific">Chaetomium fimeti</name>
    <dbReference type="NCBI Taxonomy" id="1854472"/>
    <lineage>
        <taxon>Eukaryota</taxon>
        <taxon>Fungi</taxon>
        <taxon>Dikarya</taxon>
        <taxon>Ascomycota</taxon>
        <taxon>Pezizomycotina</taxon>
        <taxon>Sordariomycetes</taxon>
        <taxon>Sordariomycetidae</taxon>
        <taxon>Sordariales</taxon>
        <taxon>Chaetomiaceae</taxon>
        <taxon>Chaetomium</taxon>
    </lineage>
</organism>
<keyword evidence="2" id="KW-1133">Transmembrane helix</keyword>
<evidence type="ECO:0000313" key="4">
    <source>
        <dbReference type="Proteomes" id="UP001278766"/>
    </source>
</evidence>
<evidence type="ECO:0000256" key="2">
    <source>
        <dbReference type="SAM" id="Phobius"/>
    </source>
</evidence>
<protein>
    <submittedName>
        <fullName evidence="3">Uncharacterized protein</fullName>
    </submittedName>
</protein>
<sequence>MPYSDNLYSTLDEEVDYEPIGETSTQDGYRGSSLTSQDAWLNTAADTHTDHHAGDGEDPHLFSPTDGYFGTATTTSPGTVVPASSQVPHVPNVFVDDPSLQRNPAEGKAKEAEQERLGNDQGISNTDDGHTSVYPSQSTAASRNGVSAGYTTTSTQQSTAPSLQSGATYYTPSSSTHIPRVASPNSYTTYSTWRSVQRGEHSPFLPREAPPAYTPSPASPSNQQRFGGYRTFSDARDVTVNMGRSEDAQGLFSHRPESMRDHNPDGLDEEIPTWRGRIRRTRRHVNGGCCKIVLIALVLLFVSTGFLTSVISGTKDNTTHQPPSTNKPELEHGQPNMSYPDIDGDIRWDPAHFCKDAKIDRHKQTYSVDFGTEKDLILVERTARDDHERGWGPVHVQGAVILRRADPDAEASTVTVETVVTDERLRVYSSWDAEAGALEIIVPRQVEWGRDRPRACVNFKITAWVPEASALRHLVADVEHLDIKLLDNLSLSVADGTKLSSIVGTITSASTGSAARDAKLVEEQTTPPPTPQTFHFNSRIIDVRTTSSPIHGAWPLYDYLGLQSVSGNIRTAIHPQDAEPGGTGPNPAVLYIKTLSGDVDFREPIHAAEGTVRIGRALGGGEEWRRAAARAEAYLPPREYRVDVHTTSGDIAGAAAFGAAAGFRSTSGTISLELLPVLDVSQAEPGARRVELSTASTSGATDVRVLEPLWVDDLVSAQGEGGGVRRGYVGLETPGAASPAAAAGGGDLQEGGGGGKGKGNPLRCLYGMHTTTSAKIKLRYPESWEGDISLSTLTGALQVGGDGVKVIKVGSDWPGVNKMVLARKGEKGEGGRVQGKSTSGDVDTWVGEK</sequence>
<feature type="compositionally biased region" description="Polar residues" evidence="1">
    <location>
        <begin position="313"/>
        <end position="327"/>
    </location>
</feature>
<reference evidence="3" key="2">
    <citation type="submission" date="2023-06" db="EMBL/GenBank/DDBJ databases">
        <authorList>
            <consortium name="Lawrence Berkeley National Laboratory"/>
            <person name="Haridas S."/>
            <person name="Hensen N."/>
            <person name="Bonometti L."/>
            <person name="Westerberg I."/>
            <person name="Brannstrom I.O."/>
            <person name="Guillou S."/>
            <person name="Cros-Aarteil S."/>
            <person name="Calhoun S."/>
            <person name="Kuo A."/>
            <person name="Mondo S."/>
            <person name="Pangilinan J."/>
            <person name="Riley R."/>
            <person name="Labutti K."/>
            <person name="Andreopoulos B."/>
            <person name="Lipzen A."/>
            <person name="Chen C."/>
            <person name="Yanf M."/>
            <person name="Daum C."/>
            <person name="Ng V."/>
            <person name="Clum A."/>
            <person name="Steindorff A."/>
            <person name="Ohm R."/>
            <person name="Martin F."/>
            <person name="Silar P."/>
            <person name="Natvig D."/>
            <person name="Lalanne C."/>
            <person name="Gautier V."/>
            <person name="Ament-Velasquez S.L."/>
            <person name="Kruys A."/>
            <person name="Hutchinson M.I."/>
            <person name="Powell A.J."/>
            <person name="Barry K."/>
            <person name="Miller A.N."/>
            <person name="Grigoriev I.V."/>
            <person name="Debuchy R."/>
            <person name="Gladieux P."/>
            <person name="Thoren M.H."/>
            <person name="Johannesson H."/>
        </authorList>
    </citation>
    <scope>NUCLEOTIDE SEQUENCE</scope>
    <source>
        <strain evidence="3">CBS 168.71</strain>
    </source>
</reference>